<dbReference type="AlphaFoldDB" id="A0A409WCC5"/>
<keyword evidence="2" id="KW-1185">Reference proteome</keyword>
<dbReference type="Proteomes" id="UP000284706">
    <property type="component" value="Unassembled WGS sequence"/>
</dbReference>
<gene>
    <name evidence="1" type="ORF">CVT26_011807</name>
</gene>
<sequence>MFASRRLESLHTACDNFPPVRQRRCHDVANQYGHGNPKTFQVDNYQSPSLDTTVHPIDVDVKKVHCSGVQVGGDDQAPLVDFLPE</sequence>
<accession>A0A409WCC5</accession>
<comment type="caution">
    <text evidence="1">The sequence shown here is derived from an EMBL/GenBank/DDBJ whole genome shotgun (WGS) entry which is preliminary data.</text>
</comment>
<dbReference type="InParanoid" id="A0A409WCC5"/>
<protein>
    <submittedName>
        <fullName evidence="1">Uncharacterized protein</fullName>
    </submittedName>
</protein>
<evidence type="ECO:0000313" key="1">
    <source>
        <dbReference type="EMBL" id="PPQ76139.1"/>
    </source>
</evidence>
<reference evidence="1 2" key="1">
    <citation type="journal article" date="2018" name="Evol. Lett.">
        <title>Horizontal gene cluster transfer increased hallucinogenic mushroom diversity.</title>
        <authorList>
            <person name="Reynolds H.T."/>
            <person name="Vijayakumar V."/>
            <person name="Gluck-Thaler E."/>
            <person name="Korotkin H.B."/>
            <person name="Matheny P.B."/>
            <person name="Slot J.C."/>
        </authorList>
    </citation>
    <scope>NUCLEOTIDE SEQUENCE [LARGE SCALE GENOMIC DNA]</scope>
    <source>
        <strain evidence="1 2">SRW20</strain>
    </source>
</reference>
<name>A0A409WCC5_9AGAR</name>
<organism evidence="1 2">
    <name type="scientific">Gymnopilus dilepis</name>
    <dbReference type="NCBI Taxonomy" id="231916"/>
    <lineage>
        <taxon>Eukaryota</taxon>
        <taxon>Fungi</taxon>
        <taxon>Dikarya</taxon>
        <taxon>Basidiomycota</taxon>
        <taxon>Agaricomycotina</taxon>
        <taxon>Agaricomycetes</taxon>
        <taxon>Agaricomycetidae</taxon>
        <taxon>Agaricales</taxon>
        <taxon>Agaricineae</taxon>
        <taxon>Hymenogastraceae</taxon>
        <taxon>Gymnopilus</taxon>
    </lineage>
</organism>
<evidence type="ECO:0000313" key="2">
    <source>
        <dbReference type="Proteomes" id="UP000284706"/>
    </source>
</evidence>
<proteinExistence type="predicted"/>
<dbReference type="EMBL" id="NHYE01005192">
    <property type="protein sequence ID" value="PPQ76139.1"/>
    <property type="molecule type" value="Genomic_DNA"/>
</dbReference>